<keyword evidence="2" id="KW-1133">Transmembrane helix</keyword>
<dbReference type="GO" id="GO:0016780">
    <property type="term" value="F:phosphotransferase activity, for other substituted phosphate groups"/>
    <property type="evidence" value="ECO:0007669"/>
    <property type="project" value="TreeGrafter"/>
</dbReference>
<keyword evidence="4" id="KW-0808">Transferase</keyword>
<dbReference type="AlphaFoldDB" id="A0A150PVZ1"/>
<evidence type="ECO:0000256" key="2">
    <source>
        <dbReference type="SAM" id="Phobius"/>
    </source>
</evidence>
<reference evidence="4 5" key="1">
    <citation type="submission" date="2014-02" db="EMBL/GenBank/DDBJ databases">
        <title>The small core and large imbalanced accessory genome model reveals a collaborative survival strategy of Sorangium cellulosum strains in nature.</title>
        <authorList>
            <person name="Han K."/>
            <person name="Peng R."/>
            <person name="Blom J."/>
            <person name="Li Y.-Z."/>
        </authorList>
    </citation>
    <scope>NUCLEOTIDE SEQUENCE [LARGE SCALE GENOMIC DNA]</scope>
    <source>
        <strain evidence="4 5">So0157-25</strain>
    </source>
</reference>
<keyword evidence="2" id="KW-0472">Membrane</keyword>
<dbReference type="Pfam" id="PF02397">
    <property type="entry name" value="Bac_transf"/>
    <property type="match status" value="1"/>
</dbReference>
<proteinExistence type="inferred from homology"/>
<keyword evidence="2" id="KW-0812">Transmembrane</keyword>
<accession>A0A150PVZ1</accession>
<name>A0A150PVZ1_SORCE</name>
<evidence type="ECO:0000256" key="1">
    <source>
        <dbReference type="ARBA" id="ARBA00006464"/>
    </source>
</evidence>
<dbReference type="PANTHER" id="PTHR30576">
    <property type="entry name" value="COLANIC BIOSYNTHESIS UDP-GLUCOSE LIPID CARRIER TRANSFERASE"/>
    <property type="match status" value="1"/>
</dbReference>
<protein>
    <submittedName>
        <fullName evidence="4">Glycosyl transferase</fullName>
    </submittedName>
</protein>
<dbReference type="PANTHER" id="PTHR30576:SF0">
    <property type="entry name" value="UNDECAPRENYL-PHOSPHATE N-ACETYLGALACTOSAMINYL 1-PHOSPHATE TRANSFERASE-RELATED"/>
    <property type="match status" value="1"/>
</dbReference>
<dbReference type="InterPro" id="IPR003362">
    <property type="entry name" value="Bact_transf"/>
</dbReference>
<feature type="transmembrane region" description="Helical" evidence="2">
    <location>
        <begin position="12"/>
        <end position="37"/>
    </location>
</feature>
<evidence type="ECO:0000259" key="3">
    <source>
        <dbReference type="Pfam" id="PF02397"/>
    </source>
</evidence>
<comment type="similarity">
    <text evidence="1">Belongs to the bacterial sugar transferase family.</text>
</comment>
<feature type="domain" description="Bacterial sugar transferase" evidence="3">
    <location>
        <begin position="9"/>
        <end position="237"/>
    </location>
</feature>
<evidence type="ECO:0000313" key="5">
    <source>
        <dbReference type="Proteomes" id="UP000075420"/>
    </source>
</evidence>
<dbReference type="EMBL" id="JELY01000374">
    <property type="protein sequence ID" value="KYF59608.1"/>
    <property type="molecule type" value="Genomic_DNA"/>
</dbReference>
<dbReference type="Proteomes" id="UP000075420">
    <property type="component" value="Unassembled WGS sequence"/>
</dbReference>
<gene>
    <name evidence="4" type="ORF">BE08_07655</name>
</gene>
<sequence length="243" mass="26975">MTPGVRVAKRAIDIAGSLVGLTLTLPLYPLIGAAIYLESPGPIFYMQRRAGMLIGTEVRDGVAYPRFVEFHMRKFRSMRVDAEQMTGPVLAQQDDPRITRVGRFLRKTRLDEIPQFWSVLMGDMSIVGPRPERPELLVNLALAIPFFEERMRDIKPGITGLAQVSLGYTGRAPAESEVAAFEATLTNPFGLEEAEGAEADDMRMKLLFDLAYAASLEKLSTFLQMELSIILKTPLVMVLGLGR</sequence>
<evidence type="ECO:0000313" key="4">
    <source>
        <dbReference type="EMBL" id="KYF59608.1"/>
    </source>
</evidence>
<organism evidence="4 5">
    <name type="scientific">Sorangium cellulosum</name>
    <name type="common">Polyangium cellulosum</name>
    <dbReference type="NCBI Taxonomy" id="56"/>
    <lineage>
        <taxon>Bacteria</taxon>
        <taxon>Pseudomonadati</taxon>
        <taxon>Myxococcota</taxon>
        <taxon>Polyangia</taxon>
        <taxon>Polyangiales</taxon>
        <taxon>Polyangiaceae</taxon>
        <taxon>Sorangium</taxon>
    </lineage>
</organism>
<comment type="caution">
    <text evidence="4">The sequence shown here is derived from an EMBL/GenBank/DDBJ whole genome shotgun (WGS) entry which is preliminary data.</text>
</comment>